<dbReference type="GO" id="GO:0032259">
    <property type="term" value="P:methylation"/>
    <property type="evidence" value="ECO:0007669"/>
    <property type="project" value="UniProtKB-KW"/>
</dbReference>
<comment type="similarity">
    <text evidence="3">Belongs to the N(4)/N(6)-methyltransferase family.</text>
</comment>
<proteinExistence type="inferred from homology"/>
<dbReference type="PRINTS" id="PR00508">
    <property type="entry name" value="S21N4MTFRASE"/>
</dbReference>
<reference evidence="6" key="1">
    <citation type="submission" date="2023-07" db="EMBL/GenBank/DDBJ databases">
        <title>Genome mining of underrepresented organisms for secondary metabolites.</title>
        <authorList>
            <person name="D'Agostino P.M."/>
        </authorList>
    </citation>
    <scope>NUCLEOTIDE SEQUENCE [LARGE SCALE GENOMIC DNA]</scope>
    <source>
        <strain evidence="6">WS4403</strain>
    </source>
</reference>
<protein>
    <recommendedName>
        <fullName evidence="3">Methyltransferase</fullName>
        <ecNumber evidence="3">2.1.1.-</ecNumber>
    </recommendedName>
</protein>
<gene>
    <name evidence="5" type="ORF">J2125_000578</name>
</gene>
<dbReference type="SUPFAM" id="SSF53335">
    <property type="entry name" value="S-adenosyl-L-methionine-dependent methyltransferases"/>
    <property type="match status" value="1"/>
</dbReference>
<dbReference type="Gene3D" id="3.40.50.150">
    <property type="entry name" value="Vaccinia Virus protein VP39"/>
    <property type="match status" value="1"/>
</dbReference>
<accession>A0ABS4P406</accession>
<dbReference type="InterPro" id="IPR029063">
    <property type="entry name" value="SAM-dependent_MTases_sf"/>
</dbReference>
<keyword evidence="6" id="KW-1185">Reference proteome</keyword>
<dbReference type="InterPro" id="IPR001091">
    <property type="entry name" value="RM_Methyltransferase"/>
</dbReference>
<evidence type="ECO:0000256" key="3">
    <source>
        <dbReference type="RuleBase" id="RU362026"/>
    </source>
</evidence>
<dbReference type="InterPro" id="IPR002941">
    <property type="entry name" value="DNA_methylase_N4/N6"/>
</dbReference>
<keyword evidence="1 5" id="KW-0489">Methyltransferase</keyword>
<comment type="caution">
    <text evidence="5">The sequence shown here is derived from an EMBL/GenBank/DDBJ whole genome shotgun (WGS) entry which is preliminary data.</text>
</comment>
<dbReference type="EC" id="2.1.1.-" evidence="3"/>
<dbReference type="Pfam" id="PF01555">
    <property type="entry name" value="N6_N4_Mtase"/>
    <property type="match status" value="1"/>
</dbReference>
<evidence type="ECO:0000313" key="5">
    <source>
        <dbReference type="EMBL" id="MBP2167386.1"/>
    </source>
</evidence>
<evidence type="ECO:0000256" key="1">
    <source>
        <dbReference type="ARBA" id="ARBA00022603"/>
    </source>
</evidence>
<evidence type="ECO:0000313" key="6">
    <source>
        <dbReference type="Proteomes" id="UP001195624"/>
    </source>
</evidence>
<keyword evidence="2 5" id="KW-0808">Transferase</keyword>
<dbReference type="GO" id="GO:0015667">
    <property type="term" value="F:site-specific DNA-methyltransferase (cytosine-N4-specific) activity"/>
    <property type="evidence" value="ECO:0007669"/>
    <property type="project" value="UniProtKB-EC"/>
</dbReference>
<organism evidence="5 6">
    <name type="scientific">Winslowiella toletana</name>
    <dbReference type="NCBI Taxonomy" id="92490"/>
    <lineage>
        <taxon>Bacteria</taxon>
        <taxon>Pseudomonadati</taxon>
        <taxon>Pseudomonadota</taxon>
        <taxon>Gammaproteobacteria</taxon>
        <taxon>Enterobacterales</taxon>
        <taxon>Erwiniaceae</taxon>
        <taxon>Winslowiella</taxon>
    </lineage>
</organism>
<feature type="domain" description="DNA methylase N-4/N-6" evidence="4">
    <location>
        <begin position="31"/>
        <end position="246"/>
    </location>
</feature>
<dbReference type="RefSeq" id="WP_017800138.1">
    <property type="nucleotide sequence ID" value="NZ_JAGGMQ010000001.1"/>
</dbReference>
<evidence type="ECO:0000256" key="2">
    <source>
        <dbReference type="ARBA" id="ARBA00022679"/>
    </source>
</evidence>
<dbReference type="Proteomes" id="UP001195624">
    <property type="component" value="Unassembled WGS sequence"/>
</dbReference>
<name>A0ABS4P406_9GAMM</name>
<evidence type="ECO:0000259" key="4">
    <source>
        <dbReference type="Pfam" id="PF01555"/>
    </source>
</evidence>
<sequence length="259" mass="29021">MSGEIAIETESGKYLWGDSLAEMRNISASSVNAVICSPPFEGESTIRDADRLGDQFVGWFADFIGEFERILPSQGVVAFELGSLWLDDASGKSVQHASFLRYLISRGWKLIQELYYFNPQLLRPQPAVGLSRLPDAITPIWLVSRGYTGNYQPDVAERAPYAQYIRGNLLEFDTSDKYDQQYERFLAQRGESPYADRWPAILPAFLIELLTVPGQTILDPFAGTGATCHAANRLKRCWIGIERDKSLSLHVNAMFSGLI</sequence>
<dbReference type="EMBL" id="JAGGMQ010000001">
    <property type="protein sequence ID" value="MBP2167386.1"/>
    <property type="molecule type" value="Genomic_DNA"/>
</dbReference>